<dbReference type="Gene3D" id="2.60.40.10">
    <property type="entry name" value="Immunoglobulins"/>
    <property type="match status" value="1"/>
</dbReference>
<dbReference type="Proteomes" id="UP000254777">
    <property type="component" value="Unassembled WGS sequence"/>
</dbReference>
<gene>
    <name evidence="2" type="ORF">NCTC11088_00102</name>
</gene>
<feature type="domain" description="TNFR-Cys" evidence="1">
    <location>
        <begin position="22"/>
        <end position="59"/>
    </location>
</feature>
<evidence type="ECO:0000313" key="3">
    <source>
        <dbReference type="Proteomes" id="UP000254777"/>
    </source>
</evidence>
<dbReference type="RefSeq" id="WP_004822460.1">
    <property type="nucleotide sequence ID" value="NZ_UGTH01000001.1"/>
</dbReference>
<evidence type="ECO:0000259" key="1">
    <source>
        <dbReference type="PROSITE" id="PS00652"/>
    </source>
</evidence>
<dbReference type="InterPro" id="IPR013783">
    <property type="entry name" value="Ig-like_fold"/>
</dbReference>
<name>A0A379D9X5_9FIRM</name>
<sequence>MGCGGRNCGSAAETGIGDDCVCMSGQNCYESSGCGYCERCESCESTCENSCQTTCEKGCQSDYQKNTPPRLSGGIRVSPIPIRGGEIIQISWNNGSDSESNLSHYVVERSLNNGIYTTIESRAKNTRTSDTVPKGTVSVRYRVKAVDIYGAQSSSIYGEMLSVVNNTAPVISGSDLDLGSKQSDFTVNYMITDVDDADSVTVTIQVDDKVLQKDVPTTLGISKEIRIKINEYELGRHDIKVTAKDKEGLTTTRTFTFTKTNTAPVISGIDKNLGNKNSAFTVNYTVVDENGDKVDVIERLNGKVLRNVSNIGKDKQFITISTEQLQGLEINQTNTIEIEAKDSNNAVSYRRFIFRRSNFAPVISGSDLDLGNRDTEISYKYSITDQENDEVNVKVYLDNKLVVKEFKATNKKQYTYEVKGFEFLKIPYGKRTIKIVATDSNGLSSQRIVSFTRTAKKLVMQLKEPRITDVLAKKVLVIPGWFVAPGAISKVEVCNNAFDYSPTWEDATVVTNEGRAFNFVNKRASSSKFGVNIRLTIEKGKAVQRSYITTIGGSVE</sequence>
<reference evidence="2 3" key="1">
    <citation type="submission" date="2018-06" db="EMBL/GenBank/DDBJ databases">
        <authorList>
            <consortium name="Pathogen Informatics"/>
            <person name="Doyle S."/>
        </authorList>
    </citation>
    <scope>NUCLEOTIDE SEQUENCE [LARGE SCALE GENOMIC DNA]</scope>
    <source>
        <strain evidence="2 3">NCTC11088</strain>
    </source>
</reference>
<dbReference type="AlphaFoldDB" id="A0A379D9X5"/>
<dbReference type="InterPro" id="IPR001368">
    <property type="entry name" value="TNFR/NGFR_Cys_rich_reg"/>
</dbReference>
<protein>
    <recommendedName>
        <fullName evidence="1">TNFR-Cys domain-containing protein</fullName>
    </recommendedName>
</protein>
<organism evidence="2 3">
    <name type="scientific">Peptoniphilus indolicus</name>
    <dbReference type="NCBI Taxonomy" id="33030"/>
    <lineage>
        <taxon>Bacteria</taxon>
        <taxon>Bacillati</taxon>
        <taxon>Bacillota</taxon>
        <taxon>Tissierellia</taxon>
        <taxon>Tissierellales</taxon>
        <taxon>Peptoniphilaceae</taxon>
        <taxon>Peptoniphilus</taxon>
    </lineage>
</organism>
<dbReference type="PROSITE" id="PS00652">
    <property type="entry name" value="TNFR_NGFR_1"/>
    <property type="match status" value="1"/>
</dbReference>
<evidence type="ECO:0000313" key="2">
    <source>
        <dbReference type="EMBL" id="SUB74371.1"/>
    </source>
</evidence>
<accession>A0A379D9X5</accession>
<dbReference type="EMBL" id="UGTH01000001">
    <property type="protein sequence ID" value="SUB74371.1"/>
    <property type="molecule type" value="Genomic_DNA"/>
</dbReference>
<proteinExistence type="predicted"/>